<dbReference type="Gene3D" id="3.30.70.1430">
    <property type="entry name" value="Multidrug efflux transporter AcrB pore domain"/>
    <property type="match status" value="1"/>
</dbReference>
<keyword evidence="1" id="KW-0812">Transmembrane</keyword>
<protein>
    <submittedName>
        <fullName evidence="2">Uncharacterized protein</fullName>
    </submittedName>
</protein>
<keyword evidence="3" id="KW-1185">Reference proteome</keyword>
<dbReference type="AlphaFoldDB" id="A0A934J8J7"/>
<organism evidence="2 3">
    <name type="scientific">Paenibacillus roseus</name>
    <dbReference type="NCBI Taxonomy" id="2798579"/>
    <lineage>
        <taxon>Bacteria</taxon>
        <taxon>Bacillati</taxon>
        <taxon>Bacillota</taxon>
        <taxon>Bacilli</taxon>
        <taxon>Bacillales</taxon>
        <taxon>Paenibacillaceae</taxon>
        <taxon>Paenibacillus</taxon>
    </lineage>
</organism>
<name>A0A934J8J7_9BACL</name>
<proteinExistence type="predicted"/>
<feature type="transmembrane region" description="Helical" evidence="1">
    <location>
        <begin position="6"/>
        <end position="26"/>
    </location>
</feature>
<comment type="caution">
    <text evidence="2">The sequence shown here is derived from an EMBL/GenBank/DDBJ whole genome shotgun (WGS) entry which is preliminary data.</text>
</comment>
<reference evidence="2" key="1">
    <citation type="submission" date="2020-12" db="EMBL/GenBank/DDBJ databases">
        <authorList>
            <person name="Huq M.A."/>
        </authorList>
    </citation>
    <scope>NUCLEOTIDE SEQUENCE</scope>
    <source>
        <strain evidence="2">MAHUQ-46</strain>
    </source>
</reference>
<evidence type="ECO:0000313" key="2">
    <source>
        <dbReference type="EMBL" id="MBJ6363573.1"/>
    </source>
</evidence>
<dbReference type="Proteomes" id="UP000640274">
    <property type="component" value="Unassembled WGS sequence"/>
</dbReference>
<keyword evidence="1" id="KW-0472">Membrane</keyword>
<evidence type="ECO:0000256" key="1">
    <source>
        <dbReference type="SAM" id="Phobius"/>
    </source>
</evidence>
<gene>
    <name evidence="2" type="ORF">JFN88_20400</name>
</gene>
<evidence type="ECO:0000313" key="3">
    <source>
        <dbReference type="Proteomes" id="UP000640274"/>
    </source>
</evidence>
<dbReference type="EMBL" id="JAELUP010000103">
    <property type="protein sequence ID" value="MBJ6363573.1"/>
    <property type="molecule type" value="Genomic_DNA"/>
</dbReference>
<dbReference type="RefSeq" id="WP_199021106.1">
    <property type="nucleotide sequence ID" value="NZ_JAELUP010000103.1"/>
</dbReference>
<accession>A0A934J8J7</accession>
<sequence length="177" mass="19520">MRLKWIPTVVTAVITAALLFGGWYIYQSTAVEKPFEKLVSGIDGVQSVQSSIDRNAISVKLQLKPEADIQNVVHEIKDKGESVIGGRELKLSFESASSGKLEKLWSSVLFQIAESMEKREYSGIIEAMDKLQQQNSGLQIKTGIDDSNVYITMLDGATSKYIVLPRFPATIGAWSHA</sequence>
<keyword evidence="1" id="KW-1133">Transmembrane helix</keyword>